<gene>
    <name evidence="8" type="ORF">SAMN05216447_101145</name>
</gene>
<sequence>MSPLYKRLPRELRHNIGKYLGLFVLLTMAISVVSGSLVAARSIQANVADARSHASVENFSFTTQFEAPDDALDAVREVGDGCSVYKDYWSDVSIEGSGVEADSSARLFVNRDEVNKAIYFEGSAPQKDDQIALDKCFANSHGISVGDKITVAGQELSVTGIMVLSDYEALMVKNSDLAYNTHTFTVAQVTQGAFDRLAPSVNYRYSVILNDRDMSLVDRTSYEKDVAKALSEHGATVEDLVDWDSNKAATYADDDIQGDQGAYVTMSFLLVLISAFVFVVLTDAAIEQESTVIGTLLASGYRKGEIMRHYLAAPLVVGILGAVVGNVLGYTVVMRKVAFLYCRSYSVPPFQVVFQPWVFVWTTVLPLVLLVLITLLGALRKLNHTPLAFLRQEIASKSFRSSIVLPERWGFTTRFRTRVILRNASHFAILFVGIALSSLLLMFGLCFMPMIDHYVDQMQQISPAEHTYTLKAPLEIDVTGEEAASAESADRLMDCKDPQSELAPQELRDLLVSASAITNDPRVVAGHPLNTKVNSHETIDDAEKFCATSLTVPRLESDESEEVTVYGVEPHSKYWKVDVSGGKIAVGAGLAQKCGIEAGRQCTFTDKFTGDTYLLAPDDVVGNEADMNVYMSRSTYAEVFGTDPDWFCGYVSDKPLDLNERYVVSEVTPEQVSAVASQTSDSLGDSLSMMLWAAIPITITLIYLLTKTVIDRSARYISYMKAFGYRYGEIASLYVRPITVTVAASAMLSIPVVLLTVGRIMKVTMSQYAGNLAIWAPPSLLLEVVGIVMLTYLVVAAIHVIKIKRVSLVEAMKVKE</sequence>
<comment type="caution">
    <text evidence="8">The sequence shown here is derived from an EMBL/GenBank/DDBJ whole genome shotgun (WGS) entry which is preliminary data.</text>
</comment>
<keyword evidence="9" id="KW-1185">Reference proteome</keyword>
<keyword evidence="3 6" id="KW-0812">Transmembrane</keyword>
<evidence type="ECO:0000256" key="5">
    <source>
        <dbReference type="ARBA" id="ARBA00023136"/>
    </source>
</evidence>
<evidence type="ECO:0000259" key="7">
    <source>
        <dbReference type="Pfam" id="PF02687"/>
    </source>
</evidence>
<evidence type="ECO:0000313" key="9">
    <source>
        <dbReference type="Proteomes" id="UP000199135"/>
    </source>
</evidence>
<reference evidence="8 9" key="1">
    <citation type="submission" date="2016-10" db="EMBL/GenBank/DDBJ databases">
        <authorList>
            <person name="Varghese N."/>
            <person name="Submissions S."/>
        </authorList>
    </citation>
    <scope>NUCLEOTIDE SEQUENCE [LARGE SCALE GENOMIC DNA]</scope>
    <source>
        <strain evidence="8 9">WCP15</strain>
    </source>
</reference>
<comment type="subcellular location">
    <subcellularLocation>
        <location evidence="1">Cell membrane</location>
        <topology evidence="1">Multi-pass membrane protein</topology>
    </subcellularLocation>
</comment>
<evidence type="ECO:0000256" key="2">
    <source>
        <dbReference type="ARBA" id="ARBA00022475"/>
    </source>
</evidence>
<evidence type="ECO:0000256" key="6">
    <source>
        <dbReference type="SAM" id="Phobius"/>
    </source>
</evidence>
<proteinExistence type="predicted"/>
<feature type="transmembrane region" description="Helical" evidence="6">
    <location>
        <begin position="689"/>
        <end position="710"/>
    </location>
</feature>
<evidence type="ECO:0000256" key="3">
    <source>
        <dbReference type="ARBA" id="ARBA00022692"/>
    </source>
</evidence>
<feature type="transmembrane region" description="Helical" evidence="6">
    <location>
        <begin position="261"/>
        <end position="281"/>
    </location>
</feature>
<feature type="transmembrane region" description="Helical" evidence="6">
    <location>
        <begin position="731"/>
        <end position="760"/>
    </location>
</feature>
<feature type="transmembrane region" description="Helical" evidence="6">
    <location>
        <begin position="353"/>
        <end position="379"/>
    </location>
</feature>
<feature type="transmembrane region" description="Helical" evidence="6">
    <location>
        <begin position="20"/>
        <end position="40"/>
    </location>
</feature>
<keyword evidence="4 6" id="KW-1133">Transmembrane helix</keyword>
<dbReference type="InterPro" id="IPR038766">
    <property type="entry name" value="Membrane_comp_ABC_pdt"/>
</dbReference>
<accession>A0A1H6HNK0</accession>
<dbReference type="RefSeq" id="WP_078686721.1">
    <property type="nucleotide sequence ID" value="NZ_FNWT01000001.1"/>
</dbReference>
<feature type="domain" description="ABC3 transporter permease C-terminal" evidence="7">
    <location>
        <begin position="265"/>
        <end position="385"/>
    </location>
</feature>
<evidence type="ECO:0000313" key="8">
    <source>
        <dbReference type="EMBL" id="SEH37331.1"/>
    </source>
</evidence>
<feature type="transmembrane region" description="Helical" evidence="6">
    <location>
        <begin position="427"/>
        <end position="451"/>
    </location>
</feature>
<organism evidence="8 9">
    <name type="scientific">Parafannyhessea umbonata</name>
    <dbReference type="NCBI Taxonomy" id="604330"/>
    <lineage>
        <taxon>Bacteria</taxon>
        <taxon>Bacillati</taxon>
        <taxon>Actinomycetota</taxon>
        <taxon>Coriobacteriia</taxon>
        <taxon>Coriobacteriales</taxon>
        <taxon>Atopobiaceae</taxon>
        <taxon>Parafannyhessea</taxon>
    </lineage>
</organism>
<dbReference type="Pfam" id="PF02687">
    <property type="entry name" value="FtsX"/>
    <property type="match status" value="1"/>
</dbReference>
<dbReference type="InterPro" id="IPR003838">
    <property type="entry name" value="ABC3_permease_C"/>
</dbReference>
<keyword evidence="2" id="KW-1003">Cell membrane</keyword>
<evidence type="ECO:0000256" key="4">
    <source>
        <dbReference type="ARBA" id="ARBA00022989"/>
    </source>
</evidence>
<protein>
    <submittedName>
        <fullName evidence="8">ABC transport system permease protein</fullName>
    </submittedName>
</protein>
<name>A0A1H6HNK0_9ACTN</name>
<dbReference type="PANTHER" id="PTHR30287:SF2">
    <property type="entry name" value="BLL1001 PROTEIN"/>
    <property type="match status" value="1"/>
</dbReference>
<feature type="transmembrane region" description="Helical" evidence="6">
    <location>
        <begin position="780"/>
        <end position="801"/>
    </location>
</feature>
<evidence type="ECO:0000256" key="1">
    <source>
        <dbReference type="ARBA" id="ARBA00004651"/>
    </source>
</evidence>
<dbReference type="EMBL" id="FNWT01000001">
    <property type="protein sequence ID" value="SEH37331.1"/>
    <property type="molecule type" value="Genomic_DNA"/>
</dbReference>
<feature type="transmembrane region" description="Helical" evidence="6">
    <location>
        <begin position="310"/>
        <end position="333"/>
    </location>
</feature>
<keyword evidence="5 6" id="KW-0472">Membrane</keyword>
<dbReference type="PANTHER" id="PTHR30287">
    <property type="entry name" value="MEMBRANE COMPONENT OF PREDICTED ABC SUPERFAMILY METABOLITE UPTAKE TRANSPORTER"/>
    <property type="match status" value="1"/>
</dbReference>
<dbReference type="Proteomes" id="UP000199135">
    <property type="component" value="Unassembled WGS sequence"/>
</dbReference>